<name>A0A8H5F7M3_9AGAR</name>
<sequence>MPVTNETRRKAILYGFLPLLALVAVLSLKIHILVPSVTTWPTQREIARDLATIARHKLWPWTVDSYDQGEHEQEIEEDEEETSGREPFSRHIVAVGDLHGDLPNARKVLKFAGVTDEKGDWSGDVDFFVQTGDIIDRGDDTIVLFLWMEKLRIQASKAGGTVISLLGNHEWMNALGDWRYVYPSELKTFGSIDARQRMITTGRIGRAWANNYTTAARLPLHPSIGPPNTPYPSAGIHFQKEDDALDIFRQHEPSEDSMTHAALSFVHGGLAPLYPELLPFPSRINEVAASLLSKLQNRPQPPPHPPAPYAGLPPDATIEETHLYNTNGPLWYRGWAQGDDESVCPQVDAVLARTGTRRMIMGHTPDFKNIKSRCDGKIIIIDTGISHAYGGVLSALSIQYTLKPIGGSFSQRWKEKEVVSAIYPDRREVIATSEREVVGDFEYIHQASVRIPN</sequence>
<evidence type="ECO:0000313" key="3">
    <source>
        <dbReference type="EMBL" id="KAF5326699.1"/>
    </source>
</evidence>
<evidence type="ECO:0000259" key="2">
    <source>
        <dbReference type="Pfam" id="PF00149"/>
    </source>
</evidence>
<proteinExistence type="predicted"/>
<organism evidence="3 4">
    <name type="scientific">Psilocybe cf. subviscida</name>
    <dbReference type="NCBI Taxonomy" id="2480587"/>
    <lineage>
        <taxon>Eukaryota</taxon>
        <taxon>Fungi</taxon>
        <taxon>Dikarya</taxon>
        <taxon>Basidiomycota</taxon>
        <taxon>Agaricomycotina</taxon>
        <taxon>Agaricomycetes</taxon>
        <taxon>Agaricomycetidae</taxon>
        <taxon>Agaricales</taxon>
        <taxon>Agaricineae</taxon>
        <taxon>Strophariaceae</taxon>
        <taxon>Psilocybe</taxon>
    </lineage>
</organism>
<accession>A0A8H5F7M3</accession>
<dbReference type="Gene3D" id="3.60.21.10">
    <property type="match status" value="1"/>
</dbReference>
<dbReference type="InterPro" id="IPR004843">
    <property type="entry name" value="Calcineurin-like_PHP"/>
</dbReference>
<evidence type="ECO:0000256" key="1">
    <source>
        <dbReference type="SAM" id="Phobius"/>
    </source>
</evidence>
<dbReference type="SUPFAM" id="SSF56300">
    <property type="entry name" value="Metallo-dependent phosphatases"/>
    <property type="match status" value="1"/>
</dbReference>
<feature type="transmembrane region" description="Helical" evidence="1">
    <location>
        <begin position="12"/>
        <end position="34"/>
    </location>
</feature>
<evidence type="ECO:0000313" key="4">
    <source>
        <dbReference type="Proteomes" id="UP000567179"/>
    </source>
</evidence>
<feature type="domain" description="Calcineurin-like phosphoesterase" evidence="2">
    <location>
        <begin position="91"/>
        <end position="209"/>
    </location>
</feature>
<dbReference type="InterPro" id="IPR029052">
    <property type="entry name" value="Metallo-depent_PP-like"/>
</dbReference>
<reference evidence="3 4" key="1">
    <citation type="journal article" date="2020" name="ISME J.">
        <title>Uncovering the hidden diversity of litter-decomposition mechanisms in mushroom-forming fungi.</title>
        <authorList>
            <person name="Floudas D."/>
            <person name="Bentzer J."/>
            <person name="Ahren D."/>
            <person name="Johansson T."/>
            <person name="Persson P."/>
            <person name="Tunlid A."/>
        </authorList>
    </citation>
    <scope>NUCLEOTIDE SEQUENCE [LARGE SCALE GENOMIC DNA]</scope>
    <source>
        <strain evidence="3 4">CBS 101986</strain>
    </source>
</reference>
<dbReference type="PANTHER" id="PTHR46546">
    <property type="entry name" value="SHEWANELLA-LIKE PROTEIN PHOSPHATASE 1"/>
    <property type="match status" value="1"/>
</dbReference>
<dbReference type="AlphaFoldDB" id="A0A8H5F7M3"/>
<dbReference type="EMBL" id="JAACJJ010000014">
    <property type="protein sequence ID" value="KAF5326699.1"/>
    <property type="molecule type" value="Genomic_DNA"/>
</dbReference>
<dbReference type="Proteomes" id="UP000567179">
    <property type="component" value="Unassembled WGS sequence"/>
</dbReference>
<keyword evidence="1" id="KW-0472">Membrane</keyword>
<dbReference type="GO" id="GO:0016787">
    <property type="term" value="F:hydrolase activity"/>
    <property type="evidence" value="ECO:0007669"/>
    <property type="project" value="InterPro"/>
</dbReference>
<keyword evidence="1" id="KW-1133">Transmembrane helix</keyword>
<keyword evidence="4" id="KW-1185">Reference proteome</keyword>
<keyword evidence="1" id="KW-0812">Transmembrane</keyword>
<comment type="caution">
    <text evidence="3">The sequence shown here is derived from an EMBL/GenBank/DDBJ whole genome shotgun (WGS) entry which is preliminary data.</text>
</comment>
<gene>
    <name evidence="3" type="ORF">D9619_004491</name>
</gene>
<dbReference type="OrthoDB" id="5976022at2759"/>
<dbReference type="Pfam" id="PF00149">
    <property type="entry name" value="Metallophos"/>
    <property type="match status" value="1"/>
</dbReference>
<protein>
    <recommendedName>
        <fullName evidence="2">Calcineurin-like phosphoesterase domain-containing protein</fullName>
    </recommendedName>
</protein>
<dbReference type="PANTHER" id="PTHR46546:SF4">
    <property type="entry name" value="SHEWANELLA-LIKE PROTEIN PHOSPHATASE 1"/>
    <property type="match status" value="1"/>
</dbReference>